<sequence>MSDRRTVKVLLLDESDRLLLLRGDEMPGGESIWFPVGGGIEDGEDAVAAGLREIDEETGRREVRMGPEVWRRRHLYSWRGTQTDTHERWFVARTQHFTPSSQALTEEEQSYITGFRWWTAEELASTTEQVFPPDLGTRLRDLLRDGTPPSPIDISQGAHNQAAAD</sequence>
<dbReference type="CDD" id="cd04685">
    <property type="entry name" value="NUDIX_Hydrolase"/>
    <property type="match status" value="1"/>
</dbReference>
<dbReference type="PANTHER" id="PTHR43046">
    <property type="entry name" value="GDP-MANNOSE MANNOSYL HYDROLASE"/>
    <property type="match status" value="1"/>
</dbReference>
<dbReference type="OrthoDB" id="9804442at2"/>
<accession>A0A4R2HWR3</accession>
<dbReference type="PROSITE" id="PS51462">
    <property type="entry name" value="NUDIX"/>
    <property type="match status" value="1"/>
</dbReference>
<evidence type="ECO:0000313" key="7">
    <source>
        <dbReference type="Proteomes" id="UP000294508"/>
    </source>
</evidence>
<keyword evidence="3" id="KW-0460">Magnesium</keyword>
<dbReference type="Pfam" id="PF00293">
    <property type="entry name" value="NUDIX"/>
    <property type="match status" value="1"/>
</dbReference>
<dbReference type="InterPro" id="IPR015797">
    <property type="entry name" value="NUDIX_hydrolase-like_dom_sf"/>
</dbReference>
<organism evidence="6 7">
    <name type="scientific">Kribbella steppae</name>
    <dbReference type="NCBI Taxonomy" id="2512223"/>
    <lineage>
        <taxon>Bacteria</taxon>
        <taxon>Bacillati</taxon>
        <taxon>Actinomycetota</taxon>
        <taxon>Actinomycetes</taxon>
        <taxon>Propionibacteriales</taxon>
        <taxon>Kribbellaceae</taxon>
        <taxon>Kribbella</taxon>
    </lineage>
</organism>
<dbReference type="AlphaFoldDB" id="A0A4R2HWR3"/>
<keyword evidence="7" id="KW-1185">Reference proteome</keyword>
<protein>
    <submittedName>
        <fullName evidence="6">NUDIX domain-containing protein</fullName>
    </submittedName>
</protein>
<evidence type="ECO:0000256" key="3">
    <source>
        <dbReference type="ARBA" id="ARBA00022842"/>
    </source>
</evidence>
<dbReference type="Gene3D" id="3.90.79.10">
    <property type="entry name" value="Nucleoside Triphosphate Pyrophosphohydrolase"/>
    <property type="match status" value="1"/>
</dbReference>
<evidence type="ECO:0000256" key="1">
    <source>
        <dbReference type="ARBA" id="ARBA00001946"/>
    </source>
</evidence>
<comment type="cofactor">
    <cofactor evidence="1">
        <name>Mg(2+)</name>
        <dbReference type="ChEBI" id="CHEBI:18420"/>
    </cofactor>
</comment>
<keyword evidence="2" id="KW-0378">Hydrolase</keyword>
<dbReference type="SUPFAM" id="SSF55811">
    <property type="entry name" value="Nudix"/>
    <property type="match status" value="1"/>
</dbReference>
<gene>
    <name evidence="6" type="ORF">EV652_101622</name>
</gene>
<reference evidence="6 7" key="1">
    <citation type="journal article" date="2015" name="Stand. Genomic Sci.">
        <title>Genomic Encyclopedia of Bacterial and Archaeal Type Strains, Phase III: the genomes of soil and plant-associated and newly described type strains.</title>
        <authorList>
            <person name="Whitman W.B."/>
            <person name="Woyke T."/>
            <person name="Klenk H.P."/>
            <person name="Zhou Y."/>
            <person name="Lilburn T.G."/>
            <person name="Beck B.J."/>
            <person name="De Vos P."/>
            <person name="Vandamme P."/>
            <person name="Eisen J.A."/>
            <person name="Garrity G."/>
            <person name="Hugenholtz P."/>
            <person name="Kyrpides N.C."/>
        </authorList>
    </citation>
    <scope>NUCLEOTIDE SEQUENCE [LARGE SCALE GENOMIC DNA]</scope>
    <source>
        <strain evidence="6 7">VKM Ac-2572</strain>
    </source>
</reference>
<evidence type="ECO:0000313" key="6">
    <source>
        <dbReference type="EMBL" id="TCO35737.1"/>
    </source>
</evidence>
<dbReference type="RefSeq" id="WP_158441081.1">
    <property type="nucleotide sequence ID" value="NZ_SLWN01000001.1"/>
</dbReference>
<evidence type="ECO:0000259" key="5">
    <source>
        <dbReference type="PROSITE" id="PS51462"/>
    </source>
</evidence>
<dbReference type="PANTHER" id="PTHR43046:SF12">
    <property type="entry name" value="GDP-MANNOSE MANNOSYL HYDROLASE"/>
    <property type="match status" value="1"/>
</dbReference>
<evidence type="ECO:0000256" key="4">
    <source>
        <dbReference type="SAM" id="MobiDB-lite"/>
    </source>
</evidence>
<dbReference type="EMBL" id="SLWN01000001">
    <property type="protein sequence ID" value="TCO35737.1"/>
    <property type="molecule type" value="Genomic_DNA"/>
</dbReference>
<feature type="region of interest" description="Disordered" evidence="4">
    <location>
        <begin position="143"/>
        <end position="165"/>
    </location>
</feature>
<name>A0A4R2HWR3_9ACTN</name>
<proteinExistence type="predicted"/>
<evidence type="ECO:0000256" key="2">
    <source>
        <dbReference type="ARBA" id="ARBA00022801"/>
    </source>
</evidence>
<comment type="caution">
    <text evidence="6">The sequence shown here is derived from an EMBL/GenBank/DDBJ whole genome shotgun (WGS) entry which is preliminary data.</text>
</comment>
<dbReference type="Proteomes" id="UP000294508">
    <property type="component" value="Unassembled WGS sequence"/>
</dbReference>
<dbReference type="InterPro" id="IPR000086">
    <property type="entry name" value="NUDIX_hydrolase_dom"/>
</dbReference>
<dbReference type="GO" id="GO:0016787">
    <property type="term" value="F:hydrolase activity"/>
    <property type="evidence" value="ECO:0007669"/>
    <property type="project" value="UniProtKB-KW"/>
</dbReference>
<feature type="domain" description="Nudix hydrolase" evidence="5">
    <location>
        <begin position="2"/>
        <end position="141"/>
    </location>
</feature>